<organism evidence="2 3">
    <name type="scientific">Cylicocyclus nassatus</name>
    <name type="common">Nematode worm</name>
    <dbReference type="NCBI Taxonomy" id="53992"/>
    <lineage>
        <taxon>Eukaryota</taxon>
        <taxon>Metazoa</taxon>
        <taxon>Ecdysozoa</taxon>
        <taxon>Nematoda</taxon>
        <taxon>Chromadorea</taxon>
        <taxon>Rhabditida</taxon>
        <taxon>Rhabditina</taxon>
        <taxon>Rhabditomorpha</taxon>
        <taxon>Strongyloidea</taxon>
        <taxon>Strongylidae</taxon>
        <taxon>Cylicocyclus</taxon>
    </lineage>
</organism>
<keyword evidence="1" id="KW-0732">Signal</keyword>
<protein>
    <submittedName>
        <fullName evidence="2">Uncharacterized protein</fullName>
    </submittedName>
</protein>
<dbReference type="EMBL" id="CATQJL010000001">
    <property type="protein sequence ID" value="CAJ0592070.1"/>
    <property type="molecule type" value="Genomic_DNA"/>
</dbReference>
<feature type="signal peptide" evidence="1">
    <location>
        <begin position="1"/>
        <end position="18"/>
    </location>
</feature>
<dbReference type="AlphaFoldDB" id="A0AA36DRW6"/>
<name>A0AA36DRW6_CYLNA</name>
<reference evidence="2" key="1">
    <citation type="submission" date="2023-07" db="EMBL/GenBank/DDBJ databases">
        <authorList>
            <consortium name="CYATHOMIX"/>
        </authorList>
    </citation>
    <scope>NUCLEOTIDE SEQUENCE</scope>
    <source>
        <strain evidence="2">N/A</strain>
    </source>
</reference>
<feature type="chain" id="PRO_5041259211" evidence="1">
    <location>
        <begin position="19"/>
        <end position="226"/>
    </location>
</feature>
<evidence type="ECO:0000256" key="1">
    <source>
        <dbReference type="SAM" id="SignalP"/>
    </source>
</evidence>
<evidence type="ECO:0000313" key="3">
    <source>
        <dbReference type="Proteomes" id="UP001176961"/>
    </source>
</evidence>
<comment type="caution">
    <text evidence="2">The sequence shown here is derived from an EMBL/GenBank/DDBJ whole genome shotgun (WGS) entry which is preliminary data.</text>
</comment>
<sequence>MHVLVAAVFANLLCLLQSWKMVAKLWVEECDPNAKIDEDADLSVATLHVIPVDKDTRKKMYHYYYSKSCDEIIFAVSSRWKNPNIAEIYWNQTVDQDDLSKVPKYDSVFGMLVVRKDKTCENDNPVTFFHKRYKECGCKKEPGSGSDFSSMYDKSPFRPGRIEIILYKDNAEKQYHSTLLNYTPPADCYATDTWIANQGLYLLDLENKVWYPVYYDLWSDEDFFIM</sequence>
<gene>
    <name evidence="2" type="ORF">CYNAS_LOCUS4053</name>
</gene>
<accession>A0AA36DRW6</accession>
<proteinExistence type="predicted"/>
<dbReference type="Proteomes" id="UP001176961">
    <property type="component" value="Unassembled WGS sequence"/>
</dbReference>
<evidence type="ECO:0000313" key="2">
    <source>
        <dbReference type="EMBL" id="CAJ0592070.1"/>
    </source>
</evidence>
<keyword evidence="3" id="KW-1185">Reference proteome</keyword>